<keyword evidence="3" id="KW-1185">Reference proteome</keyword>
<organism evidence="2 3">
    <name type="scientific">Marinomonas vulgaris</name>
    <dbReference type="NCBI Taxonomy" id="2823372"/>
    <lineage>
        <taxon>Bacteria</taxon>
        <taxon>Pseudomonadati</taxon>
        <taxon>Pseudomonadota</taxon>
        <taxon>Gammaproteobacteria</taxon>
        <taxon>Oceanospirillales</taxon>
        <taxon>Oceanospirillaceae</taxon>
        <taxon>Marinomonas</taxon>
    </lineage>
</organism>
<dbReference type="Pfam" id="PF13692">
    <property type="entry name" value="Glyco_trans_1_4"/>
    <property type="match status" value="1"/>
</dbReference>
<dbReference type="Proteomes" id="UP000679722">
    <property type="component" value="Unassembled WGS sequence"/>
</dbReference>
<keyword evidence="2" id="KW-0808">Transferase</keyword>
<reference evidence="2 3" key="1">
    <citation type="submission" date="2021-04" db="EMBL/GenBank/DDBJ databases">
        <authorList>
            <person name="Sun C."/>
        </authorList>
    </citation>
    <scope>NUCLEOTIDE SEQUENCE [LARGE SCALE GENOMIC DNA]</scope>
    <source>
        <strain evidence="2 3">A79</strain>
    </source>
</reference>
<proteinExistence type="predicted"/>
<comment type="caution">
    <text evidence="2">The sequence shown here is derived from an EMBL/GenBank/DDBJ whole genome shotgun (WGS) entry which is preliminary data.</text>
</comment>
<dbReference type="InterPro" id="IPR050194">
    <property type="entry name" value="Glycosyltransferase_grp1"/>
</dbReference>
<feature type="domain" description="Glycosyltransferase subfamily 4-like N-terminal" evidence="1">
    <location>
        <begin position="64"/>
        <end position="172"/>
    </location>
</feature>
<keyword evidence="2" id="KW-0328">Glycosyltransferase</keyword>
<dbReference type="EC" id="2.4.-.-" evidence="2"/>
<dbReference type="SUPFAM" id="SSF53756">
    <property type="entry name" value="UDP-Glycosyltransferase/glycogen phosphorylase"/>
    <property type="match status" value="1"/>
</dbReference>
<protein>
    <submittedName>
        <fullName evidence="2">Glycosyltransferase</fullName>
        <ecNumber evidence="2">2.4.-.-</ecNumber>
    </submittedName>
</protein>
<dbReference type="RefSeq" id="WP_211536670.1">
    <property type="nucleotide sequence ID" value="NZ_JAGSSV010000011.1"/>
</dbReference>
<evidence type="ECO:0000313" key="3">
    <source>
        <dbReference type="Proteomes" id="UP000679722"/>
    </source>
</evidence>
<dbReference type="EMBL" id="JAGSSV010000011">
    <property type="protein sequence ID" value="MBR7889328.1"/>
    <property type="molecule type" value="Genomic_DNA"/>
</dbReference>
<dbReference type="PANTHER" id="PTHR45947:SF3">
    <property type="entry name" value="SULFOQUINOVOSYL TRANSFERASE SQD2"/>
    <property type="match status" value="1"/>
</dbReference>
<dbReference type="Gene3D" id="3.40.50.2000">
    <property type="entry name" value="Glycogen Phosphorylase B"/>
    <property type="match status" value="2"/>
</dbReference>
<dbReference type="Pfam" id="PF13439">
    <property type="entry name" value="Glyco_transf_4"/>
    <property type="match status" value="1"/>
</dbReference>
<name>A0ABS5HCE9_9GAMM</name>
<accession>A0ABS5HCE9</accession>
<evidence type="ECO:0000313" key="2">
    <source>
        <dbReference type="EMBL" id="MBR7889328.1"/>
    </source>
</evidence>
<dbReference type="PANTHER" id="PTHR45947">
    <property type="entry name" value="SULFOQUINOVOSYL TRANSFERASE SQD2"/>
    <property type="match status" value="1"/>
</dbReference>
<dbReference type="GO" id="GO:0016757">
    <property type="term" value="F:glycosyltransferase activity"/>
    <property type="evidence" value="ECO:0007669"/>
    <property type="project" value="UniProtKB-KW"/>
</dbReference>
<evidence type="ECO:0000259" key="1">
    <source>
        <dbReference type="Pfam" id="PF13439"/>
    </source>
</evidence>
<gene>
    <name evidence="2" type="ORF">J9B83_10275</name>
</gene>
<dbReference type="InterPro" id="IPR028098">
    <property type="entry name" value="Glyco_trans_4-like_N"/>
</dbReference>
<reference evidence="3" key="2">
    <citation type="submission" date="2023-07" db="EMBL/GenBank/DDBJ databases">
        <title>Marinomonas vulgaris A79, complete genome.</title>
        <authorList>
            <person name="Ying J.-J."/>
        </authorList>
    </citation>
    <scope>NUCLEOTIDE SEQUENCE [LARGE SCALE GENOMIC DNA]</scope>
    <source>
        <strain evidence="3">A79</strain>
    </source>
</reference>
<sequence>MRKILYIVSTLKRSGPINQLFNIIKNIDRSVFVPVLITLSPEVKDSKWQDYESLNIEMYSLNLSRLGGLFFAKSELRKLINDTQPDLIYTQGIRSDSLIATIKPHQPWMLTSRNYPFDDYPSKFGKARGLLMARKHAAVQKSCKHVIACSKSIKAMLTEIGIASYAIQNGVSFNKEIQANAVSYDYEGPVFITVGSLIPRKNVQMLIQSFNQWKLESGSLGSLVVVGDGFEREKLESLAGKGVFFVGNVDNVSDYLASADYFVSASLSEGLPNTVLEALASGLPVLLSDILPHKEIYEECDGACRTFELKNGMKALVSEFENATRNFDSTSKEDAKRVANTVFSAEVMSGHYQDYYLKILEK</sequence>